<dbReference type="OMA" id="CKFRRET"/>
<dbReference type="PANTHER" id="PTHR10177">
    <property type="entry name" value="CYCLINS"/>
    <property type="match status" value="1"/>
</dbReference>
<dbReference type="AlphaFoldDB" id="K0TF75"/>
<keyword evidence="4" id="KW-1185">Reference proteome</keyword>
<dbReference type="Gene3D" id="1.10.472.10">
    <property type="entry name" value="Cyclin-like"/>
    <property type="match status" value="2"/>
</dbReference>
<evidence type="ECO:0000313" key="4">
    <source>
        <dbReference type="Proteomes" id="UP000266841"/>
    </source>
</evidence>
<accession>K0TF75</accession>
<evidence type="ECO:0000259" key="2">
    <source>
        <dbReference type="SMART" id="SM00385"/>
    </source>
</evidence>
<sequence length="348" mass="38502">MPGLTMITTREEDAAALLASSPMSSVAELTDRISVLMEQESTYMCRDFLGGDGESSSSPPNSCARGPQEKLISSSDRAKMIEWSFQVCDFCKFQRETVSRSSSYLDRFLSTTSPRALKAKVEKRIYQLCAMTSLYIAVKLFEPLAMDASLLSEISHGCYEADEILSTETEILAALQWRVSGCPISHDFVHDFLALLPPSAYHGDETTAMTILDFSRFQCEIAVCDNVLSMRKKSTVALAAILNSIEGVDESLLSADSRFRFFKHVSKIAGVELFTQSVNAARTRLLDLFSANSGFEMPQIANLTPIGSEERYTNHKLTRRSSSDTATSPVCVSWQNFAGERGRYARCA</sequence>
<dbReference type="Proteomes" id="UP000266841">
    <property type="component" value="Unassembled WGS sequence"/>
</dbReference>
<proteinExistence type="inferred from homology"/>
<evidence type="ECO:0000256" key="1">
    <source>
        <dbReference type="RuleBase" id="RU000383"/>
    </source>
</evidence>
<gene>
    <name evidence="3" type="ORF">THAOC_02187</name>
</gene>
<dbReference type="InterPro" id="IPR013763">
    <property type="entry name" value="Cyclin-like_dom"/>
</dbReference>
<dbReference type="Pfam" id="PF00134">
    <property type="entry name" value="Cyclin_N"/>
    <property type="match status" value="1"/>
</dbReference>
<protein>
    <recommendedName>
        <fullName evidence="2">Cyclin-like domain-containing protein</fullName>
    </recommendedName>
</protein>
<dbReference type="SMART" id="SM00385">
    <property type="entry name" value="CYCLIN"/>
    <property type="match status" value="1"/>
</dbReference>
<dbReference type="eggNOG" id="KOG0655">
    <property type="taxonomic scope" value="Eukaryota"/>
</dbReference>
<name>K0TF75_THAOC</name>
<comment type="similarity">
    <text evidence="1">Belongs to the cyclin family.</text>
</comment>
<feature type="domain" description="Cyclin-like" evidence="2">
    <location>
        <begin position="82"/>
        <end position="173"/>
    </location>
</feature>
<dbReference type="OrthoDB" id="44315at2759"/>
<evidence type="ECO:0000313" key="3">
    <source>
        <dbReference type="EMBL" id="EJK76070.1"/>
    </source>
</evidence>
<dbReference type="SUPFAM" id="SSF47954">
    <property type="entry name" value="Cyclin-like"/>
    <property type="match status" value="1"/>
</dbReference>
<dbReference type="InterPro" id="IPR039361">
    <property type="entry name" value="Cyclin"/>
</dbReference>
<organism evidence="3 4">
    <name type="scientific">Thalassiosira oceanica</name>
    <name type="common">Marine diatom</name>
    <dbReference type="NCBI Taxonomy" id="159749"/>
    <lineage>
        <taxon>Eukaryota</taxon>
        <taxon>Sar</taxon>
        <taxon>Stramenopiles</taxon>
        <taxon>Ochrophyta</taxon>
        <taxon>Bacillariophyta</taxon>
        <taxon>Coscinodiscophyceae</taxon>
        <taxon>Thalassiosirophycidae</taxon>
        <taxon>Thalassiosirales</taxon>
        <taxon>Thalassiosiraceae</taxon>
        <taxon>Thalassiosira</taxon>
    </lineage>
</organism>
<dbReference type="FunFam" id="1.10.472.10:FF:000093">
    <property type="entry name" value="Predicted protein"/>
    <property type="match status" value="1"/>
</dbReference>
<dbReference type="InterPro" id="IPR006671">
    <property type="entry name" value="Cyclin_N"/>
</dbReference>
<comment type="caution">
    <text evidence="3">The sequence shown here is derived from an EMBL/GenBank/DDBJ whole genome shotgun (WGS) entry which is preliminary data.</text>
</comment>
<dbReference type="EMBL" id="AGNL01002552">
    <property type="protein sequence ID" value="EJK76070.1"/>
    <property type="molecule type" value="Genomic_DNA"/>
</dbReference>
<reference evidence="3 4" key="1">
    <citation type="journal article" date="2012" name="Genome Biol.">
        <title>Genome and low-iron response of an oceanic diatom adapted to chronic iron limitation.</title>
        <authorList>
            <person name="Lommer M."/>
            <person name="Specht M."/>
            <person name="Roy A.S."/>
            <person name="Kraemer L."/>
            <person name="Andreson R."/>
            <person name="Gutowska M.A."/>
            <person name="Wolf J."/>
            <person name="Bergner S.V."/>
            <person name="Schilhabel M.B."/>
            <person name="Klostermeier U.C."/>
            <person name="Beiko R.G."/>
            <person name="Rosenstiel P."/>
            <person name="Hippler M."/>
            <person name="Laroche J."/>
        </authorList>
    </citation>
    <scope>NUCLEOTIDE SEQUENCE [LARGE SCALE GENOMIC DNA]</scope>
    <source>
        <strain evidence="3 4">CCMP1005</strain>
    </source>
</reference>
<keyword evidence="1" id="KW-0195">Cyclin</keyword>
<dbReference type="InterPro" id="IPR036915">
    <property type="entry name" value="Cyclin-like_sf"/>
</dbReference>